<protein>
    <recommendedName>
        <fullName evidence="1">DUF4166 domain-containing protein</fullName>
    </recommendedName>
</protein>
<dbReference type="AlphaFoldDB" id="A0A0P1H5E1"/>
<name>A0A0P1H5E1_9RHOB</name>
<accession>A0A0P1H5E1</accession>
<evidence type="ECO:0000313" key="3">
    <source>
        <dbReference type="Proteomes" id="UP000051326"/>
    </source>
</evidence>
<gene>
    <name evidence="2" type="ORF">PHA8399_00194</name>
</gene>
<evidence type="ECO:0000259" key="1">
    <source>
        <dbReference type="Pfam" id="PF13761"/>
    </source>
</evidence>
<dbReference type="STRING" id="1396826.PHA8399_00194"/>
<dbReference type="InterPro" id="IPR025311">
    <property type="entry name" value="DUF4166"/>
</dbReference>
<reference evidence="2 3" key="1">
    <citation type="submission" date="2015-09" db="EMBL/GenBank/DDBJ databases">
        <authorList>
            <consortium name="Swine Surveillance"/>
        </authorList>
    </citation>
    <scope>NUCLEOTIDE SEQUENCE [LARGE SCALE GENOMIC DNA]</scope>
    <source>
        <strain evidence="2 3">CECT 8399</strain>
    </source>
</reference>
<dbReference type="Pfam" id="PF13761">
    <property type="entry name" value="DUF4166"/>
    <property type="match status" value="1"/>
</dbReference>
<evidence type="ECO:0000313" key="2">
    <source>
        <dbReference type="EMBL" id="CUH98087.1"/>
    </source>
</evidence>
<sequence length="181" mass="20042">MRDAFGEIIAAQRLEVPPALLRFHAQPPERSQGVVTVEGGNGWARLLAGLAGFPPPMPRTRFRLDVAPQGRGHVWQRSFGKYQTRSCLRFDPRKGRAVERFGPVELELAASVQQGALVVTVERARLFGLPLPRALCPQSASMEYETPEGHLGFDISASLPRIGLLVRYSGHIVLPELDVRR</sequence>
<dbReference type="Proteomes" id="UP000051326">
    <property type="component" value="Unassembled WGS sequence"/>
</dbReference>
<feature type="domain" description="DUF4166" evidence="1">
    <location>
        <begin position="18"/>
        <end position="171"/>
    </location>
</feature>
<dbReference type="EMBL" id="CYSR01000002">
    <property type="protein sequence ID" value="CUH98087.1"/>
    <property type="molecule type" value="Genomic_DNA"/>
</dbReference>
<proteinExistence type="predicted"/>
<dbReference type="RefSeq" id="WP_058284339.1">
    <property type="nucleotide sequence ID" value="NZ_CYSR01000002.1"/>
</dbReference>
<organism evidence="2 3">
    <name type="scientific">Leisingera aquaemixtae</name>
    <dbReference type="NCBI Taxonomy" id="1396826"/>
    <lineage>
        <taxon>Bacteria</taxon>
        <taxon>Pseudomonadati</taxon>
        <taxon>Pseudomonadota</taxon>
        <taxon>Alphaproteobacteria</taxon>
        <taxon>Rhodobacterales</taxon>
        <taxon>Roseobacteraceae</taxon>
        <taxon>Leisingera</taxon>
    </lineage>
</organism>